<dbReference type="PANTHER" id="PTHR22807:SF53">
    <property type="entry name" value="RIBOSOMAL RNA SMALL SUBUNIT METHYLTRANSFERASE B-RELATED"/>
    <property type="match status" value="1"/>
</dbReference>
<comment type="similarity">
    <text evidence="1 6">Belongs to the class I-like SAM-binding methyltransferase superfamily. RsmB/NOP family.</text>
</comment>
<dbReference type="PRINTS" id="PR02008">
    <property type="entry name" value="RCMTFAMILY"/>
</dbReference>
<dbReference type="PROSITE" id="PS51686">
    <property type="entry name" value="SAM_MT_RSMB_NOP"/>
    <property type="match status" value="1"/>
</dbReference>
<organism evidence="9 10">
    <name type="scientific">Curtobacterium pusillum</name>
    <dbReference type="NCBI Taxonomy" id="69373"/>
    <lineage>
        <taxon>Bacteria</taxon>
        <taxon>Bacillati</taxon>
        <taxon>Actinomycetota</taxon>
        <taxon>Actinomycetes</taxon>
        <taxon>Micrococcales</taxon>
        <taxon>Microbacteriaceae</taxon>
        <taxon>Curtobacterium</taxon>
    </lineage>
</organism>
<dbReference type="AlphaFoldDB" id="A0AAW3T6W4"/>
<sequence length="513" mass="54083">MSSTNTGRRRNHGPRQTSARRVAFDVLRAVQVDDAYANLLLPTRIRRAGLSARDAAFATELTYGSIRMLGRYDAIIALASGRRIDNIESDVLDVMRLGAHQLLGMRTPTHAAVSATVELAREVGAHRATGFVNAVLRKVGARTDDEWDALITEGRGGDALLATRWSHPTWVVAALRDALAAERSRDELAALLAADNVAPRVQLAALPGRATDEDLVAATEHAATADDVTDDADAPSAEPAPADPGTAAHENTEAAPPVRPTDPEADLPVSPVGIRGITGDPARVPGVSAGRLRVQDEGSQLAALALSRSSAIRPGERWLDLCAGPGGKAALLAAEAAQGGATLVANELVPARAGLVRKALADFGEGVTVVEGDGRRFGRDGAGVTFDRILLDAPCTGLGALRRRPEARWRKQPEDVPELAALQSELLDAAVRVLAPGGTLAYVTCSPHLAETRGQVDAFMARHGDVLEQVDTASVVRGVAARDPRVADGKTVQLWPHRIGTDAMFIALFRRAA</sequence>
<keyword evidence="4 6" id="KW-0949">S-adenosyl-L-methionine</keyword>
<dbReference type="InterPro" id="IPR006027">
    <property type="entry name" value="NusB_RsmB_TIM44"/>
</dbReference>
<evidence type="ECO:0000256" key="5">
    <source>
        <dbReference type="ARBA" id="ARBA00022884"/>
    </source>
</evidence>
<dbReference type="PANTHER" id="PTHR22807">
    <property type="entry name" value="NOP2 YEAST -RELATED NOL1/NOP2/FMU SUN DOMAIN-CONTAINING"/>
    <property type="match status" value="1"/>
</dbReference>
<keyword evidence="2 6" id="KW-0489">Methyltransferase</keyword>
<dbReference type="InterPro" id="IPR035926">
    <property type="entry name" value="NusB-like_sf"/>
</dbReference>
<feature type="active site" description="Nucleophile" evidence="6">
    <location>
        <position position="445"/>
    </location>
</feature>
<dbReference type="GO" id="GO:0001510">
    <property type="term" value="P:RNA methylation"/>
    <property type="evidence" value="ECO:0007669"/>
    <property type="project" value="InterPro"/>
</dbReference>
<proteinExistence type="inferred from homology"/>
<dbReference type="GO" id="GO:0008173">
    <property type="term" value="F:RNA methyltransferase activity"/>
    <property type="evidence" value="ECO:0007669"/>
    <property type="project" value="InterPro"/>
</dbReference>
<feature type="binding site" evidence="6">
    <location>
        <position position="392"/>
    </location>
    <ligand>
        <name>S-adenosyl-L-methionine</name>
        <dbReference type="ChEBI" id="CHEBI:59789"/>
    </ligand>
</feature>
<comment type="caution">
    <text evidence="9">The sequence shown here is derived from an EMBL/GenBank/DDBJ whole genome shotgun (WGS) entry which is preliminary data.</text>
</comment>
<reference evidence="9 10" key="1">
    <citation type="submission" date="2020-07" db="EMBL/GenBank/DDBJ databases">
        <title>Above-ground endophytic microbial communities from plants in different locations in the United States.</title>
        <authorList>
            <person name="Frank C."/>
        </authorList>
    </citation>
    <scope>NUCLEOTIDE SEQUENCE [LARGE SCALE GENOMIC DNA]</scope>
    <source>
        <strain evidence="9 10">WPL5_2</strain>
    </source>
</reference>
<gene>
    <name evidence="9" type="ORF">FHW23_001706</name>
</gene>
<dbReference type="RefSeq" id="WP_217508552.1">
    <property type="nucleotide sequence ID" value="NZ_BAAAWQ010000001.1"/>
</dbReference>
<evidence type="ECO:0000256" key="7">
    <source>
        <dbReference type="SAM" id="MobiDB-lite"/>
    </source>
</evidence>
<dbReference type="Pfam" id="PF01189">
    <property type="entry name" value="Methyltr_RsmB-F"/>
    <property type="match status" value="1"/>
</dbReference>
<protein>
    <submittedName>
        <fullName evidence="9">16S rRNA (Cytosine967-C5)-methyltransferase</fullName>
        <ecNumber evidence="9">2.1.1.176</ecNumber>
    </submittedName>
</protein>
<evidence type="ECO:0000313" key="9">
    <source>
        <dbReference type="EMBL" id="MBA8990460.1"/>
    </source>
</evidence>
<accession>A0AAW3T6W4</accession>
<dbReference type="SUPFAM" id="SSF48013">
    <property type="entry name" value="NusB-like"/>
    <property type="match status" value="1"/>
</dbReference>
<dbReference type="EC" id="2.1.1.176" evidence="9"/>
<feature type="compositionally biased region" description="Low complexity" evidence="7">
    <location>
        <begin position="234"/>
        <end position="244"/>
    </location>
</feature>
<evidence type="ECO:0000259" key="8">
    <source>
        <dbReference type="PROSITE" id="PS51686"/>
    </source>
</evidence>
<dbReference type="Pfam" id="PF01029">
    <property type="entry name" value="NusB"/>
    <property type="match status" value="1"/>
</dbReference>
<name>A0AAW3T6W4_9MICO</name>
<evidence type="ECO:0000256" key="1">
    <source>
        <dbReference type="ARBA" id="ARBA00007494"/>
    </source>
</evidence>
<feature type="binding site" evidence="6">
    <location>
        <position position="347"/>
    </location>
    <ligand>
        <name>S-adenosyl-L-methionine</name>
        <dbReference type="ChEBI" id="CHEBI:59789"/>
    </ligand>
</feature>
<keyword evidence="5 6" id="KW-0694">RNA-binding</keyword>
<feature type="binding site" evidence="6">
    <location>
        <position position="373"/>
    </location>
    <ligand>
        <name>S-adenosyl-L-methionine</name>
        <dbReference type="ChEBI" id="CHEBI:59789"/>
    </ligand>
</feature>
<dbReference type="SUPFAM" id="SSF53335">
    <property type="entry name" value="S-adenosyl-L-methionine-dependent methyltransferases"/>
    <property type="match status" value="1"/>
</dbReference>
<dbReference type="EMBL" id="JACGXP010000002">
    <property type="protein sequence ID" value="MBA8990460.1"/>
    <property type="molecule type" value="Genomic_DNA"/>
</dbReference>
<evidence type="ECO:0000256" key="6">
    <source>
        <dbReference type="PROSITE-ProRule" id="PRU01023"/>
    </source>
</evidence>
<dbReference type="GO" id="GO:0006355">
    <property type="term" value="P:regulation of DNA-templated transcription"/>
    <property type="evidence" value="ECO:0007669"/>
    <property type="project" value="InterPro"/>
</dbReference>
<feature type="region of interest" description="Disordered" evidence="7">
    <location>
        <begin position="224"/>
        <end position="281"/>
    </location>
</feature>
<feature type="binding site" evidence="6">
    <location>
        <begin position="322"/>
        <end position="328"/>
    </location>
    <ligand>
        <name>S-adenosyl-L-methionine</name>
        <dbReference type="ChEBI" id="CHEBI:59789"/>
    </ligand>
</feature>
<dbReference type="PROSITE" id="PS01153">
    <property type="entry name" value="NOL1_NOP2_SUN"/>
    <property type="match status" value="1"/>
</dbReference>
<dbReference type="InterPro" id="IPR018314">
    <property type="entry name" value="RsmB/NOL1/NOP2-like_CS"/>
</dbReference>
<dbReference type="InterPro" id="IPR049560">
    <property type="entry name" value="MeTrfase_RsmB-F_NOP2_cat"/>
</dbReference>
<evidence type="ECO:0000256" key="3">
    <source>
        <dbReference type="ARBA" id="ARBA00022679"/>
    </source>
</evidence>
<dbReference type="Gene3D" id="3.40.50.150">
    <property type="entry name" value="Vaccinia Virus protein VP39"/>
    <property type="match status" value="1"/>
</dbReference>
<evidence type="ECO:0000313" key="10">
    <source>
        <dbReference type="Proteomes" id="UP000590225"/>
    </source>
</evidence>
<dbReference type="InterPro" id="IPR029063">
    <property type="entry name" value="SAM-dependent_MTases_sf"/>
</dbReference>
<feature type="domain" description="SAM-dependent MTase RsmB/NOP-type" evidence="8">
    <location>
        <begin position="218"/>
        <end position="512"/>
    </location>
</feature>
<dbReference type="InterPro" id="IPR001678">
    <property type="entry name" value="MeTrfase_RsmB-F_NOP2_dom"/>
</dbReference>
<dbReference type="InterPro" id="IPR023267">
    <property type="entry name" value="RCMT"/>
</dbReference>
<evidence type="ECO:0000256" key="4">
    <source>
        <dbReference type="ARBA" id="ARBA00022691"/>
    </source>
</evidence>
<dbReference type="CDD" id="cd02440">
    <property type="entry name" value="AdoMet_MTases"/>
    <property type="match status" value="1"/>
</dbReference>
<dbReference type="Gene3D" id="1.10.940.10">
    <property type="entry name" value="NusB-like"/>
    <property type="match status" value="1"/>
</dbReference>
<evidence type="ECO:0000256" key="2">
    <source>
        <dbReference type="ARBA" id="ARBA00022603"/>
    </source>
</evidence>
<keyword evidence="3 6" id="KW-0808">Transferase</keyword>
<dbReference type="Proteomes" id="UP000590225">
    <property type="component" value="Unassembled WGS sequence"/>
</dbReference>
<dbReference type="GO" id="GO:0003723">
    <property type="term" value="F:RNA binding"/>
    <property type="evidence" value="ECO:0007669"/>
    <property type="project" value="UniProtKB-UniRule"/>
</dbReference>